<evidence type="ECO:0000256" key="2">
    <source>
        <dbReference type="ARBA" id="ARBA00022692"/>
    </source>
</evidence>
<evidence type="ECO:0000256" key="3">
    <source>
        <dbReference type="ARBA" id="ARBA00022989"/>
    </source>
</evidence>
<dbReference type="PROSITE" id="PS50234">
    <property type="entry name" value="VWFA"/>
    <property type="match status" value="1"/>
</dbReference>
<keyword evidence="1" id="KW-1003">Cell membrane</keyword>
<evidence type="ECO:0000256" key="4">
    <source>
        <dbReference type="ARBA" id="ARBA00023136"/>
    </source>
</evidence>
<dbReference type="AlphaFoldDB" id="A0A383TUC0"/>
<name>A0A383TUC0_9FLAO</name>
<evidence type="ECO:0000313" key="8">
    <source>
        <dbReference type="Proteomes" id="UP000262142"/>
    </source>
</evidence>
<proteinExistence type="predicted"/>
<dbReference type="Pfam" id="PF00092">
    <property type="entry name" value="VWA"/>
    <property type="match status" value="1"/>
</dbReference>
<evidence type="ECO:0000259" key="6">
    <source>
        <dbReference type="PROSITE" id="PS50234"/>
    </source>
</evidence>
<dbReference type="Pfam" id="PF07584">
    <property type="entry name" value="BatA"/>
    <property type="match status" value="1"/>
</dbReference>
<accession>A0A383TUC0</accession>
<dbReference type="InterPro" id="IPR011933">
    <property type="entry name" value="Double_TM_dom"/>
</dbReference>
<protein>
    <submittedName>
        <fullName evidence="7">Uncharacterized protein with a von Willebrand factor type A (VWA) domain</fullName>
    </submittedName>
</protein>
<dbReference type="InterPro" id="IPR036465">
    <property type="entry name" value="vWFA_dom_sf"/>
</dbReference>
<evidence type="ECO:0000256" key="5">
    <source>
        <dbReference type="SAM" id="Phobius"/>
    </source>
</evidence>
<dbReference type="InterPro" id="IPR002035">
    <property type="entry name" value="VWF_A"/>
</dbReference>
<keyword evidence="3 5" id="KW-1133">Transmembrane helix</keyword>
<reference evidence="7 8" key="1">
    <citation type="submission" date="2018-09" db="EMBL/GenBank/DDBJ databases">
        <authorList>
            <consortium name="Pathogen Informatics"/>
        </authorList>
    </citation>
    <scope>NUCLEOTIDE SEQUENCE [LARGE SCALE GENOMIC DNA]</scope>
    <source>
        <strain evidence="7 8">OH-22767</strain>
    </source>
</reference>
<dbReference type="InterPro" id="IPR024163">
    <property type="entry name" value="Aerotolerance_reg_N"/>
</dbReference>
<dbReference type="SUPFAM" id="SSF53300">
    <property type="entry name" value="vWA-like"/>
    <property type="match status" value="1"/>
</dbReference>
<evidence type="ECO:0000313" key="7">
    <source>
        <dbReference type="EMBL" id="SZD71244.1"/>
    </source>
</evidence>
<feature type="transmembrane region" description="Helical" evidence="5">
    <location>
        <begin position="6"/>
        <end position="27"/>
    </location>
</feature>
<keyword evidence="2 5" id="KW-0812">Transmembrane</keyword>
<dbReference type="Gene3D" id="3.40.50.410">
    <property type="entry name" value="von Willebrand factor, type A domain"/>
    <property type="match status" value="1"/>
</dbReference>
<dbReference type="PANTHER" id="PTHR22550:SF5">
    <property type="entry name" value="LEUCINE ZIPPER PROTEIN 4"/>
    <property type="match status" value="1"/>
</dbReference>
<keyword evidence="4 5" id="KW-0472">Membrane</keyword>
<dbReference type="RefSeq" id="WP_119057286.1">
    <property type="nucleotide sequence ID" value="NZ_UNSC01000001.1"/>
</dbReference>
<organism evidence="7 8">
    <name type="scientific">Candidatus Ornithobacterium hominis</name>
    <dbReference type="NCBI Taxonomy" id="2497989"/>
    <lineage>
        <taxon>Bacteria</taxon>
        <taxon>Pseudomonadati</taxon>
        <taxon>Bacteroidota</taxon>
        <taxon>Flavobacteriia</taxon>
        <taxon>Flavobacteriales</taxon>
        <taxon>Weeksellaceae</taxon>
        <taxon>Ornithobacterium</taxon>
    </lineage>
</organism>
<feature type="transmembrane region" description="Helical" evidence="5">
    <location>
        <begin position="311"/>
        <end position="329"/>
    </location>
</feature>
<keyword evidence="8" id="KW-1185">Reference proteome</keyword>
<dbReference type="InterPro" id="IPR050768">
    <property type="entry name" value="UPF0353/GerABKA_families"/>
</dbReference>
<dbReference type="SMART" id="SM00327">
    <property type="entry name" value="VWA"/>
    <property type="match status" value="1"/>
</dbReference>
<dbReference type="Proteomes" id="UP000262142">
    <property type="component" value="Unassembled WGS sequence"/>
</dbReference>
<feature type="domain" description="VWFA" evidence="6">
    <location>
        <begin position="92"/>
        <end position="288"/>
    </location>
</feature>
<dbReference type="EMBL" id="UNSC01000001">
    <property type="protein sequence ID" value="SZD71244.1"/>
    <property type="molecule type" value="Genomic_DNA"/>
</dbReference>
<sequence length="334" mass="37918">MQSLEFAQPWFLLLLLSIPLFIFYRLANKNRLTNAVKMPSLKSFQQTSSYLKHVDSFLFSLRMLALALMVIAFARPRKVDISTQVKSTEGVDIMMVVDLSLSMLARDLKPNRIAALQNVATTFVNQRISDRIGLVVYSGEAVTKVPLTSDRGVLTHQLLNLQLEELEPGTAIGLGLATAINHLEHSKAKSKVVLLITDGGESPVEYGNTQIYISPENAAKIAKDKNIKVYTIGIGTKGYIPLPLGYEDWPQSLFQLDESLLQYIAQETNGAYFRATDNQKLESIYNEINQLEKTEINEIKYYNYTEHFRTFLIWAIILLFIEIFSRTYFFKSIN</sequence>
<dbReference type="NCBIfam" id="TIGR02226">
    <property type="entry name" value="two_anch"/>
    <property type="match status" value="1"/>
</dbReference>
<dbReference type="PANTHER" id="PTHR22550">
    <property type="entry name" value="SPORE GERMINATION PROTEIN"/>
    <property type="match status" value="1"/>
</dbReference>
<gene>
    <name evidence="7" type="ORF">SAMEA104719789_00339</name>
</gene>
<dbReference type="OrthoDB" id="6206554at2"/>
<evidence type="ECO:0000256" key="1">
    <source>
        <dbReference type="ARBA" id="ARBA00022475"/>
    </source>
</evidence>